<dbReference type="Proteomes" id="UP001386955">
    <property type="component" value="Unassembled WGS sequence"/>
</dbReference>
<accession>A0AAN9XJS4</accession>
<keyword evidence="3 6" id="KW-0722">Serine protease inhibitor</keyword>
<dbReference type="InterPro" id="IPR035995">
    <property type="entry name" value="Bowman-Birk_prot_inh"/>
</dbReference>
<feature type="disulfide bond" evidence="5">
    <location>
        <begin position="62"/>
        <end position="70"/>
    </location>
</feature>
<evidence type="ECO:0000256" key="7">
    <source>
        <dbReference type="SAM" id="SignalP"/>
    </source>
</evidence>
<evidence type="ECO:0000256" key="1">
    <source>
        <dbReference type="ARBA" id="ARBA00008506"/>
    </source>
</evidence>
<name>A0AAN9XJS4_PSOTE</name>
<evidence type="ECO:0000313" key="9">
    <source>
        <dbReference type="EMBL" id="KAK7394781.1"/>
    </source>
</evidence>
<comment type="caution">
    <text evidence="9">The sequence shown here is derived from an EMBL/GenBank/DDBJ whole genome shotgun (WGS) entry which is preliminary data.</text>
</comment>
<evidence type="ECO:0000259" key="8">
    <source>
        <dbReference type="SMART" id="SM00269"/>
    </source>
</evidence>
<evidence type="ECO:0000256" key="5">
    <source>
        <dbReference type="PIRSR" id="PIRSR600877-51"/>
    </source>
</evidence>
<keyword evidence="4 5" id="KW-1015">Disulfide bond</keyword>
<feature type="chain" id="PRO_5043000505" description="Bowman-Birk serine protease inhibitors family domain-containing protein" evidence="7">
    <location>
        <begin position="27"/>
        <end position="118"/>
    </location>
</feature>
<protein>
    <recommendedName>
        <fullName evidence="8">Bowman-Birk serine protease inhibitors family domain-containing protein</fullName>
    </recommendedName>
</protein>
<dbReference type="SMART" id="SM00269">
    <property type="entry name" value="BowB"/>
    <property type="match status" value="1"/>
</dbReference>
<dbReference type="AlphaFoldDB" id="A0AAN9XJS4"/>
<keyword evidence="10" id="KW-1185">Reference proteome</keyword>
<feature type="disulfide bond" evidence="5">
    <location>
        <begin position="57"/>
        <end position="72"/>
    </location>
</feature>
<evidence type="ECO:0000313" key="10">
    <source>
        <dbReference type="Proteomes" id="UP001386955"/>
    </source>
</evidence>
<evidence type="ECO:0000256" key="2">
    <source>
        <dbReference type="ARBA" id="ARBA00022690"/>
    </source>
</evidence>
<organism evidence="9 10">
    <name type="scientific">Psophocarpus tetragonolobus</name>
    <name type="common">Winged bean</name>
    <name type="synonym">Dolichos tetragonolobus</name>
    <dbReference type="NCBI Taxonomy" id="3891"/>
    <lineage>
        <taxon>Eukaryota</taxon>
        <taxon>Viridiplantae</taxon>
        <taxon>Streptophyta</taxon>
        <taxon>Embryophyta</taxon>
        <taxon>Tracheophyta</taxon>
        <taxon>Spermatophyta</taxon>
        <taxon>Magnoliopsida</taxon>
        <taxon>eudicotyledons</taxon>
        <taxon>Gunneridae</taxon>
        <taxon>Pentapetalae</taxon>
        <taxon>rosids</taxon>
        <taxon>fabids</taxon>
        <taxon>Fabales</taxon>
        <taxon>Fabaceae</taxon>
        <taxon>Papilionoideae</taxon>
        <taxon>50 kb inversion clade</taxon>
        <taxon>NPAAA clade</taxon>
        <taxon>indigoferoid/millettioid clade</taxon>
        <taxon>Phaseoleae</taxon>
        <taxon>Psophocarpus</taxon>
    </lineage>
</organism>
<dbReference type="GO" id="GO:0005576">
    <property type="term" value="C:extracellular region"/>
    <property type="evidence" value="ECO:0007669"/>
    <property type="project" value="InterPro"/>
</dbReference>
<feature type="disulfide bond" evidence="5">
    <location>
        <begin position="83"/>
        <end position="98"/>
    </location>
</feature>
<feature type="signal peptide" evidence="7">
    <location>
        <begin position="1"/>
        <end position="26"/>
    </location>
</feature>
<dbReference type="Pfam" id="PF00228">
    <property type="entry name" value="Bowman-Birk_leg"/>
    <property type="match status" value="2"/>
</dbReference>
<proteinExistence type="inferred from homology"/>
<dbReference type="Gene3D" id="2.10.69.10">
    <property type="entry name" value="Cysteine Protease (Bromelain) Inhibitor, subunit H"/>
    <property type="match status" value="1"/>
</dbReference>
<keyword evidence="2 6" id="KW-0646">Protease inhibitor</keyword>
<feature type="domain" description="Bowman-Birk serine protease inhibitors family" evidence="8">
    <location>
        <begin position="56"/>
        <end position="109"/>
    </location>
</feature>
<feature type="disulfide bond" evidence="5">
    <location>
        <begin position="56"/>
        <end position="109"/>
    </location>
</feature>
<sequence length="118" mass="12868">MELNKVMLAKVGLLVFFIWSTASVDARSNPGSFITQLLLNGDANANYNLKSTTSVCCDECICTESDPPKCQCHDLGETCHSACKFCICATSSPPVCRCLDQNTFCYHKCDSSSQTKAH</sequence>
<evidence type="ECO:0000256" key="4">
    <source>
        <dbReference type="ARBA" id="ARBA00023157"/>
    </source>
</evidence>
<feature type="disulfide bond" evidence="5">
    <location>
        <begin position="79"/>
        <end position="86"/>
    </location>
</feature>
<dbReference type="InterPro" id="IPR000877">
    <property type="entry name" value="Prot_inh_BBI"/>
</dbReference>
<evidence type="ECO:0000256" key="6">
    <source>
        <dbReference type="RuleBase" id="RU003856"/>
    </source>
</evidence>
<evidence type="ECO:0000256" key="3">
    <source>
        <dbReference type="ARBA" id="ARBA00022900"/>
    </source>
</evidence>
<dbReference type="EMBL" id="JAYMYS010000004">
    <property type="protein sequence ID" value="KAK7394781.1"/>
    <property type="molecule type" value="Genomic_DNA"/>
</dbReference>
<dbReference type="CDD" id="cd00023">
    <property type="entry name" value="BBI"/>
    <property type="match status" value="1"/>
</dbReference>
<gene>
    <name evidence="9" type="ORF">VNO78_15320</name>
</gene>
<dbReference type="SUPFAM" id="SSF57247">
    <property type="entry name" value="Bowman-Birk inhibitor, BBI"/>
    <property type="match status" value="1"/>
</dbReference>
<feature type="disulfide bond" evidence="5">
    <location>
        <begin position="88"/>
        <end position="96"/>
    </location>
</feature>
<dbReference type="GO" id="GO:0004867">
    <property type="term" value="F:serine-type endopeptidase inhibitor activity"/>
    <property type="evidence" value="ECO:0007669"/>
    <property type="project" value="UniProtKB-KW"/>
</dbReference>
<keyword evidence="7" id="KW-0732">Signal</keyword>
<feature type="disulfide bond" evidence="5">
    <location>
        <begin position="60"/>
        <end position="105"/>
    </location>
</feature>
<reference evidence="9 10" key="1">
    <citation type="submission" date="2024-01" db="EMBL/GenBank/DDBJ databases">
        <title>The genomes of 5 underutilized Papilionoideae crops provide insights into root nodulation and disease resistanc.</title>
        <authorList>
            <person name="Jiang F."/>
        </authorList>
    </citation>
    <scope>NUCLEOTIDE SEQUENCE [LARGE SCALE GENOMIC DNA]</scope>
    <source>
        <strain evidence="9">DUOXIRENSHENG_FW03</strain>
        <tissue evidence="9">Leaves</tissue>
    </source>
</reference>
<comment type="similarity">
    <text evidence="1 6">Belongs to the Bowman-Birk serine protease inhibitor family.</text>
</comment>